<feature type="domain" description="Transposase IS110-like N-terminal" evidence="1">
    <location>
        <begin position="5"/>
        <end position="150"/>
    </location>
</feature>
<dbReference type="NCBIfam" id="NF033542">
    <property type="entry name" value="transpos_IS110"/>
    <property type="match status" value="1"/>
</dbReference>
<dbReference type="AlphaFoldDB" id="A0A350H8D8"/>
<evidence type="ECO:0000259" key="2">
    <source>
        <dbReference type="Pfam" id="PF02371"/>
    </source>
</evidence>
<dbReference type="PANTHER" id="PTHR33055:SF15">
    <property type="entry name" value="TRANSPOSASE-RELATED"/>
    <property type="match status" value="1"/>
</dbReference>
<dbReference type="Pfam" id="PF01548">
    <property type="entry name" value="DEDD_Tnp_IS110"/>
    <property type="match status" value="1"/>
</dbReference>
<comment type="caution">
    <text evidence="3">The sequence shown here is derived from an EMBL/GenBank/DDBJ whole genome shotgun (WGS) entry which is preliminary data.</text>
</comment>
<sequence length="360" mass="41088">MLYGGVDIHKRYSVMSVINERGECLETKRFENNRAELQEILDRYKGETFKAVIEAGLNWGVMYDMLWEMEGIVDVKLANASKVKAIASGKIKTDKIDSKILGQMLRMDYIPEVWVPDNPTRVLREVARYRLFTVKFKTMLKNRIHDILLKSHIEVPELRDLFGSHGLKFLESLELKDKNYDILLKRQLALLKQMKEEDKEMQEVLEMELKDRSDIKLLRSIPGIGKVFGQLIILEISDIGRFANAQKLCSYCGLAPSIHSSGNTSYHGKLVIGNKWLRWAFIEASHSAINVSPYFKKHYVNVKNRAGTSGATISVARKLATVAYHVLKEKRDYIELLPDNKGHLPSVGASRSFTPDSCQV</sequence>
<protein>
    <submittedName>
        <fullName evidence="3">IS110 family transposase</fullName>
    </submittedName>
</protein>
<dbReference type="EMBL" id="DMZY01000041">
    <property type="protein sequence ID" value="HAV91804.1"/>
    <property type="molecule type" value="Genomic_DNA"/>
</dbReference>
<reference evidence="3 4" key="1">
    <citation type="journal article" date="2018" name="Nat. Biotechnol.">
        <title>A standardized bacterial taxonomy based on genome phylogeny substantially revises the tree of life.</title>
        <authorList>
            <person name="Parks D.H."/>
            <person name="Chuvochina M."/>
            <person name="Waite D.W."/>
            <person name="Rinke C."/>
            <person name="Skarshewski A."/>
            <person name="Chaumeil P.A."/>
            <person name="Hugenholtz P."/>
        </authorList>
    </citation>
    <scope>NUCLEOTIDE SEQUENCE [LARGE SCALE GENOMIC DNA]</scope>
    <source>
        <strain evidence="3">UBA9956</strain>
    </source>
</reference>
<dbReference type="GO" id="GO:0004803">
    <property type="term" value="F:transposase activity"/>
    <property type="evidence" value="ECO:0007669"/>
    <property type="project" value="InterPro"/>
</dbReference>
<name>A0A350H8D8_UNCW3</name>
<proteinExistence type="predicted"/>
<dbReference type="InterPro" id="IPR047650">
    <property type="entry name" value="Transpos_IS110"/>
</dbReference>
<dbReference type="GO" id="GO:0003677">
    <property type="term" value="F:DNA binding"/>
    <property type="evidence" value="ECO:0007669"/>
    <property type="project" value="InterPro"/>
</dbReference>
<dbReference type="InterPro" id="IPR002525">
    <property type="entry name" value="Transp_IS110-like_N"/>
</dbReference>
<accession>A0A350H8D8</accession>
<dbReference type="PANTHER" id="PTHR33055">
    <property type="entry name" value="TRANSPOSASE FOR INSERTION SEQUENCE ELEMENT IS1111A"/>
    <property type="match status" value="1"/>
</dbReference>
<feature type="domain" description="Transposase IS116/IS110/IS902 C-terminal" evidence="2">
    <location>
        <begin position="216"/>
        <end position="299"/>
    </location>
</feature>
<dbReference type="GO" id="GO:0006313">
    <property type="term" value="P:DNA transposition"/>
    <property type="evidence" value="ECO:0007669"/>
    <property type="project" value="InterPro"/>
</dbReference>
<evidence type="ECO:0000259" key="1">
    <source>
        <dbReference type="Pfam" id="PF01548"/>
    </source>
</evidence>
<evidence type="ECO:0000313" key="3">
    <source>
        <dbReference type="EMBL" id="HAV91804.1"/>
    </source>
</evidence>
<gene>
    <name evidence="3" type="ORF">DCW38_01305</name>
</gene>
<dbReference type="Pfam" id="PF02371">
    <property type="entry name" value="Transposase_20"/>
    <property type="match status" value="1"/>
</dbReference>
<dbReference type="InterPro" id="IPR003346">
    <property type="entry name" value="Transposase_20"/>
</dbReference>
<evidence type="ECO:0000313" key="4">
    <source>
        <dbReference type="Proteomes" id="UP000264062"/>
    </source>
</evidence>
<dbReference type="Proteomes" id="UP000264062">
    <property type="component" value="Unassembled WGS sequence"/>
</dbReference>
<organism evidence="3 4">
    <name type="scientific">candidate division WOR-3 bacterium</name>
    <dbReference type="NCBI Taxonomy" id="2052148"/>
    <lineage>
        <taxon>Bacteria</taxon>
        <taxon>Bacteria division WOR-3</taxon>
    </lineage>
</organism>